<dbReference type="EC" id="3.1.1.31" evidence="5 7"/>
<dbReference type="Gene3D" id="3.40.50.1360">
    <property type="match status" value="1"/>
</dbReference>
<dbReference type="Pfam" id="PF01182">
    <property type="entry name" value="Glucosamine_iso"/>
    <property type="match status" value="1"/>
</dbReference>
<dbReference type="PANTHER" id="PTHR11054:SF0">
    <property type="entry name" value="6-PHOSPHOGLUCONOLACTONASE"/>
    <property type="match status" value="1"/>
</dbReference>
<dbReference type="PATRIC" id="fig|292563.3.peg.2755"/>
<dbReference type="STRING" id="292563.Cyast_2637"/>
<comment type="similarity">
    <text evidence="4 7">Belongs to the glucosamine/galactosamine-6-phosphate isomerase family. 6-phosphogluconolactonase subfamily.</text>
</comment>
<accession>K9YQA9</accession>
<gene>
    <name evidence="7" type="primary">pgl</name>
    <name evidence="9" type="ordered locus">Cyast_2637</name>
</gene>
<dbReference type="InterPro" id="IPR039104">
    <property type="entry name" value="6PGL"/>
</dbReference>
<dbReference type="UniPathway" id="UPA00115">
    <property type="reaction ID" value="UER00409"/>
</dbReference>
<organism evidence="9 10">
    <name type="scientific">Cyanobacterium stanieri (strain ATCC 29140 / PCC 7202)</name>
    <dbReference type="NCBI Taxonomy" id="292563"/>
    <lineage>
        <taxon>Bacteria</taxon>
        <taxon>Bacillati</taxon>
        <taxon>Cyanobacteriota</taxon>
        <taxon>Cyanophyceae</taxon>
        <taxon>Oscillatoriophycideae</taxon>
        <taxon>Chroococcales</taxon>
        <taxon>Geminocystaceae</taxon>
        <taxon>Cyanobacterium</taxon>
    </lineage>
</organism>
<dbReference type="PANTHER" id="PTHR11054">
    <property type="entry name" value="6-PHOSPHOGLUCONOLACTONASE"/>
    <property type="match status" value="1"/>
</dbReference>
<evidence type="ECO:0000256" key="4">
    <source>
        <dbReference type="ARBA" id="ARBA00010662"/>
    </source>
</evidence>
<sequence>MTEVKVYPSKSALIAAAQEFIIDKIQNTINQKGICTIALAGGSTPKPIYEAIALSDLSWEKIHVFWGDERYVPPTHADSNQKMAKEAWLDKVDIPAENIHPMPTSAENPQDDALKHEEEIRQFFNSAQDFPSFDIILLGMGDDGHTASLFPHTQALENTENLVTVGNRGESLRLTFSAPLINAAHCVIFLVSGSNKQNALKEVFSEDSNPHEYPSKMIQPQGELIWFADSDAVGELALN</sequence>
<evidence type="ECO:0000259" key="8">
    <source>
        <dbReference type="Pfam" id="PF01182"/>
    </source>
</evidence>
<dbReference type="AlphaFoldDB" id="K9YQA9"/>
<dbReference type="InterPro" id="IPR006148">
    <property type="entry name" value="Glc/Gal-6P_isomerase"/>
</dbReference>
<keyword evidence="7 9" id="KW-0378">Hydrolase</keyword>
<evidence type="ECO:0000256" key="2">
    <source>
        <dbReference type="ARBA" id="ARBA00002681"/>
    </source>
</evidence>
<feature type="domain" description="Glucosamine/galactosamine-6-phosphate isomerase" evidence="8">
    <location>
        <begin position="9"/>
        <end position="226"/>
    </location>
</feature>
<dbReference type="SUPFAM" id="SSF100950">
    <property type="entry name" value="NagB/RpiA/CoA transferase-like"/>
    <property type="match status" value="1"/>
</dbReference>
<dbReference type="eggNOG" id="COG0363">
    <property type="taxonomic scope" value="Bacteria"/>
</dbReference>
<name>K9YQA9_CYASC</name>
<dbReference type="InterPro" id="IPR005900">
    <property type="entry name" value="6-phosphogluconolactonase_DevB"/>
</dbReference>
<dbReference type="EMBL" id="CP003940">
    <property type="protein sequence ID" value="AFZ48580.1"/>
    <property type="molecule type" value="Genomic_DNA"/>
</dbReference>
<dbReference type="Proteomes" id="UP000010483">
    <property type="component" value="Chromosome"/>
</dbReference>
<dbReference type="InterPro" id="IPR037171">
    <property type="entry name" value="NagB/RpiA_transferase-like"/>
</dbReference>
<dbReference type="KEGG" id="csn:Cyast_2637"/>
<dbReference type="GO" id="GO:0017057">
    <property type="term" value="F:6-phosphogluconolactonase activity"/>
    <property type="evidence" value="ECO:0007669"/>
    <property type="project" value="UniProtKB-UniRule"/>
</dbReference>
<comment type="function">
    <text evidence="2 7">Hydrolysis of 6-phosphogluconolactone to 6-phosphogluconate.</text>
</comment>
<evidence type="ECO:0000256" key="5">
    <source>
        <dbReference type="ARBA" id="ARBA00013198"/>
    </source>
</evidence>
<dbReference type="CDD" id="cd01400">
    <property type="entry name" value="6PGL"/>
    <property type="match status" value="1"/>
</dbReference>
<dbReference type="NCBIfam" id="TIGR01198">
    <property type="entry name" value="pgl"/>
    <property type="match status" value="1"/>
</dbReference>
<evidence type="ECO:0000256" key="1">
    <source>
        <dbReference type="ARBA" id="ARBA00000832"/>
    </source>
</evidence>
<keyword evidence="10" id="KW-1185">Reference proteome</keyword>
<evidence type="ECO:0000256" key="6">
    <source>
        <dbReference type="ARBA" id="ARBA00020337"/>
    </source>
</evidence>
<evidence type="ECO:0000256" key="3">
    <source>
        <dbReference type="ARBA" id="ARBA00004961"/>
    </source>
</evidence>
<evidence type="ECO:0000313" key="9">
    <source>
        <dbReference type="EMBL" id="AFZ48580.1"/>
    </source>
</evidence>
<comment type="catalytic activity">
    <reaction evidence="1 7">
        <text>6-phospho-D-glucono-1,5-lactone + H2O = 6-phospho-D-gluconate + H(+)</text>
        <dbReference type="Rhea" id="RHEA:12556"/>
        <dbReference type="ChEBI" id="CHEBI:15377"/>
        <dbReference type="ChEBI" id="CHEBI:15378"/>
        <dbReference type="ChEBI" id="CHEBI:57955"/>
        <dbReference type="ChEBI" id="CHEBI:58759"/>
        <dbReference type="EC" id="3.1.1.31"/>
    </reaction>
</comment>
<dbReference type="GO" id="GO:0006098">
    <property type="term" value="P:pentose-phosphate shunt"/>
    <property type="evidence" value="ECO:0007669"/>
    <property type="project" value="UniProtKB-UniPathway"/>
</dbReference>
<dbReference type="BioCyc" id="CSTA292563:G1353-2642-MONOMER"/>
<reference evidence="10" key="1">
    <citation type="journal article" date="2013" name="Proc. Natl. Acad. Sci. U.S.A.">
        <title>Improving the coverage of the cyanobacterial phylum using diversity-driven genome sequencing.</title>
        <authorList>
            <person name="Shih P.M."/>
            <person name="Wu D."/>
            <person name="Latifi A."/>
            <person name="Axen S.D."/>
            <person name="Fewer D.P."/>
            <person name="Talla E."/>
            <person name="Calteau A."/>
            <person name="Cai F."/>
            <person name="Tandeau de Marsac N."/>
            <person name="Rippka R."/>
            <person name="Herdman M."/>
            <person name="Sivonen K."/>
            <person name="Coursin T."/>
            <person name="Laurent T."/>
            <person name="Goodwin L."/>
            <person name="Nolan M."/>
            <person name="Davenport K.W."/>
            <person name="Han C.S."/>
            <person name="Rubin E.M."/>
            <person name="Eisen J.A."/>
            <person name="Woyke T."/>
            <person name="Gugger M."/>
            <person name="Kerfeld C.A."/>
        </authorList>
    </citation>
    <scope>NUCLEOTIDE SEQUENCE [LARGE SCALE GENOMIC DNA]</scope>
    <source>
        <strain evidence="10">ATCC 29140 / PCC 7202</strain>
    </source>
</reference>
<dbReference type="GO" id="GO:0005975">
    <property type="term" value="P:carbohydrate metabolic process"/>
    <property type="evidence" value="ECO:0007669"/>
    <property type="project" value="UniProtKB-UniRule"/>
</dbReference>
<dbReference type="HOGENOM" id="CLU_053947_0_1_3"/>
<evidence type="ECO:0000256" key="7">
    <source>
        <dbReference type="RuleBase" id="RU365095"/>
    </source>
</evidence>
<protein>
    <recommendedName>
        <fullName evidence="6 7">6-phosphogluconolactonase</fullName>
        <shortName evidence="7">6PGL</shortName>
        <ecNumber evidence="5 7">3.1.1.31</ecNumber>
    </recommendedName>
</protein>
<comment type="pathway">
    <text evidence="3 7">Carbohydrate degradation; pentose phosphate pathway; D-ribulose 5-phosphate from D-glucose 6-phosphate (oxidative stage): step 2/3.</text>
</comment>
<proteinExistence type="inferred from homology"/>
<evidence type="ECO:0000313" key="10">
    <source>
        <dbReference type="Proteomes" id="UP000010483"/>
    </source>
</evidence>